<gene>
    <name evidence="3" type="ORF">ABII15_02380</name>
</gene>
<name>A0AAU8IKG3_9ACTN</name>
<dbReference type="AlphaFoldDB" id="A0AAU8IKG3"/>
<dbReference type="InterPro" id="IPR041354">
    <property type="entry name" value="4PPT_N"/>
</dbReference>
<dbReference type="InterPro" id="IPR050559">
    <property type="entry name" value="P-Pant_transferase_sf"/>
</dbReference>
<dbReference type="PANTHER" id="PTHR12215:SF10">
    <property type="entry name" value="L-AMINOADIPATE-SEMIALDEHYDE DEHYDROGENASE-PHOSPHOPANTETHEINYL TRANSFERASE"/>
    <property type="match status" value="1"/>
</dbReference>
<sequence length="218" mass="23488">MTTLITRAAPDVWVATGQLGPWLRQAADPDDRAVAATLPRRRTAEFLAGRALLRHLLRLTVPERASTPIRADAHGRPVLDGDPDTGISVSHDGPAIAVAVGRGRRVGVDVQLPVTDVPDSLLRRCLGRHTPDVMPLGERRRGIELAWVWTAQEACVKAAGTGLAGSPWSIDVPPGSREGRWDGYRWISLRDRSRTPLSCAFSLPDSPSDADGLEATCS</sequence>
<reference evidence="3" key="1">
    <citation type="submission" date="2024-06" db="EMBL/GenBank/DDBJ databases">
        <title>Streptomyces sp. strain HUAS MG91 genome sequences.</title>
        <authorList>
            <person name="Mo P."/>
        </authorList>
    </citation>
    <scope>NUCLEOTIDE SEQUENCE</scope>
    <source>
        <strain evidence="3">HUAS MG91</strain>
    </source>
</reference>
<dbReference type="InterPro" id="IPR037143">
    <property type="entry name" value="4-PPantetheinyl_Trfase_dom_sf"/>
</dbReference>
<proteinExistence type="predicted"/>
<dbReference type="GO" id="GO:0008897">
    <property type="term" value="F:holo-[acyl-carrier-protein] synthase activity"/>
    <property type="evidence" value="ECO:0007669"/>
    <property type="project" value="InterPro"/>
</dbReference>
<feature type="domain" description="4'-phosphopantetheinyl transferase N-terminal" evidence="2">
    <location>
        <begin position="33"/>
        <end position="100"/>
    </location>
</feature>
<accession>A0AAU8IKG3</accession>
<evidence type="ECO:0000313" key="3">
    <source>
        <dbReference type="EMBL" id="XCJ68877.1"/>
    </source>
</evidence>
<protein>
    <submittedName>
        <fullName evidence="3">4-phosphopantetheinyl transferase</fullName>
    </submittedName>
</protein>
<dbReference type="RefSeq" id="WP_353940559.1">
    <property type="nucleotide sequence ID" value="NZ_CP159534.1"/>
</dbReference>
<dbReference type="GO" id="GO:0005829">
    <property type="term" value="C:cytosol"/>
    <property type="evidence" value="ECO:0007669"/>
    <property type="project" value="TreeGrafter"/>
</dbReference>
<organism evidence="3">
    <name type="scientific">Streptomyces tabacisoli</name>
    <dbReference type="NCBI Taxonomy" id="3156398"/>
    <lineage>
        <taxon>Bacteria</taxon>
        <taxon>Bacillati</taxon>
        <taxon>Actinomycetota</taxon>
        <taxon>Actinomycetes</taxon>
        <taxon>Kitasatosporales</taxon>
        <taxon>Streptomycetaceae</taxon>
        <taxon>Streptomyces</taxon>
    </lineage>
</organism>
<dbReference type="SUPFAM" id="SSF56214">
    <property type="entry name" value="4'-phosphopantetheinyl transferase"/>
    <property type="match status" value="2"/>
</dbReference>
<dbReference type="KEGG" id="stac:ABII15_02380"/>
<dbReference type="PANTHER" id="PTHR12215">
    <property type="entry name" value="PHOSPHOPANTETHEINE TRANSFERASE"/>
    <property type="match status" value="1"/>
</dbReference>
<dbReference type="GO" id="GO:0000287">
    <property type="term" value="F:magnesium ion binding"/>
    <property type="evidence" value="ECO:0007669"/>
    <property type="project" value="InterPro"/>
</dbReference>
<dbReference type="EMBL" id="CP159534">
    <property type="protein sequence ID" value="XCJ68877.1"/>
    <property type="molecule type" value="Genomic_DNA"/>
</dbReference>
<dbReference type="GO" id="GO:0019878">
    <property type="term" value="P:lysine biosynthetic process via aminoadipic acid"/>
    <property type="evidence" value="ECO:0007669"/>
    <property type="project" value="TreeGrafter"/>
</dbReference>
<dbReference type="Pfam" id="PF17837">
    <property type="entry name" value="4PPT_N"/>
    <property type="match status" value="1"/>
</dbReference>
<evidence type="ECO:0000256" key="1">
    <source>
        <dbReference type="ARBA" id="ARBA00022679"/>
    </source>
</evidence>
<dbReference type="Gene3D" id="3.90.470.20">
    <property type="entry name" value="4'-phosphopantetheinyl transferase domain"/>
    <property type="match status" value="1"/>
</dbReference>
<keyword evidence="1 3" id="KW-0808">Transferase</keyword>
<evidence type="ECO:0000259" key="2">
    <source>
        <dbReference type="Pfam" id="PF17837"/>
    </source>
</evidence>